<accession>A0A1H2A6Z6</accession>
<keyword evidence="3" id="KW-0233">DNA recombination</keyword>
<dbReference type="Gene3D" id="3.40.50.1390">
    <property type="entry name" value="Resolvase, N-terminal catalytic domain"/>
    <property type="match status" value="1"/>
</dbReference>
<dbReference type="Gene3D" id="1.10.10.60">
    <property type="entry name" value="Homeodomain-like"/>
    <property type="match status" value="1"/>
</dbReference>
<dbReference type="Pfam" id="PF00239">
    <property type="entry name" value="Resolvase"/>
    <property type="match status" value="1"/>
</dbReference>
<reference evidence="7 8" key="1">
    <citation type="submission" date="2016-10" db="EMBL/GenBank/DDBJ databases">
        <authorList>
            <person name="de Groot N.N."/>
        </authorList>
    </citation>
    <scope>NUCLEOTIDE SEQUENCE [LARGE SCALE GENOMIC DNA]</scope>
    <source>
        <strain evidence="7 8">LMG 26867</strain>
    </source>
</reference>
<dbReference type="AlphaFoldDB" id="A0A1H2A6Z6"/>
<dbReference type="PANTHER" id="PTHR30461">
    <property type="entry name" value="DNA-INVERTASE FROM LAMBDOID PROPHAGE"/>
    <property type="match status" value="1"/>
</dbReference>
<dbReference type="RefSeq" id="WP_092279070.1">
    <property type="nucleotide sequence ID" value="NZ_LT629762.1"/>
</dbReference>
<dbReference type="Proteomes" id="UP000198481">
    <property type="component" value="Chromosome I"/>
</dbReference>
<evidence type="ECO:0000256" key="2">
    <source>
        <dbReference type="ARBA" id="ARBA00023125"/>
    </source>
</evidence>
<dbReference type="InterPro" id="IPR036162">
    <property type="entry name" value="Resolvase-like_N_sf"/>
</dbReference>
<dbReference type="GO" id="GO:0000150">
    <property type="term" value="F:DNA strand exchange activity"/>
    <property type="evidence" value="ECO:0007669"/>
    <property type="project" value="InterPro"/>
</dbReference>
<sequence>MVSAHLYLRASTQDQDANRARADLLAFAASRNYEVAGIYADNFSGTKLQRPELHRLLTSAESGQVLCVESVDRLSRLSQTDWETLKGTINSKGLRLVVADLPTSWEHLDSHSSGRSDIAGSVMHVINNMLIDLMATMARLDQEKRVERIRQGIANKRAADPSWKAVGKRKNTEKWQRVEKLLKGQTASNMTIKEIAQAASVGEATVYRIKKELGA</sequence>
<name>A0A1H2A6Z6_9PSED</name>
<evidence type="ECO:0000259" key="6">
    <source>
        <dbReference type="PROSITE" id="PS51736"/>
    </source>
</evidence>
<dbReference type="SUPFAM" id="SSF53041">
    <property type="entry name" value="Resolvase-like"/>
    <property type="match status" value="1"/>
</dbReference>
<dbReference type="GO" id="GO:0003677">
    <property type="term" value="F:DNA binding"/>
    <property type="evidence" value="ECO:0007669"/>
    <property type="project" value="UniProtKB-KW"/>
</dbReference>
<dbReference type="STRING" id="1148509.SAMN05216222_4293"/>
<feature type="domain" description="Resolvase/invertase-type recombinase catalytic" evidence="6">
    <location>
        <begin position="3"/>
        <end position="160"/>
    </location>
</feature>
<dbReference type="SMART" id="SM00857">
    <property type="entry name" value="Resolvase"/>
    <property type="match status" value="1"/>
</dbReference>
<dbReference type="PROSITE" id="PS51736">
    <property type="entry name" value="RECOMBINASES_3"/>
    <property type="match status" value="1"/>
</dbReference>
<evidence type="ECO:0000256" key="1">
    <source>
        <dbReference type="ARBA" id="ARBA00022908"/>
    </source>
</evidence>
<feature type="active site" description="O-(5'-phospho-DNA)-serine intermediate" evidence="4 5">
    <location>
        <position position="11"/>
    </location>
</feature>
<proteinExistence type="predicted"/>
<dbReference type="InterPro" id="IPR006119">
    <property type="entry name" value="Resolv_N"/>
</dbReference>
<keyword evidence="2" id="KW-0238">DNA-binding</keyword>
<keyword evidence="1" id="KW-0229">DNA integration</keyword>
<dbReference type="InterPro" id="IPR006118">
    <property type="entry name" value="Recombinase_CS"/>
</dbReference>
<dbReference type="GO" id="GO:0015074">
    <property type="term" value="P:DNA integration"/>
    <property type="evidence" value="ECO:0007669"/>
    <property type="project" value="UniProtKB-KW"/>
</dbReference>
<organism evidence="7 8">
    <name type="scientific">Pseudomonas prosekii</name>
    <dbReference type="NCBI Taxonomy" id="1148509"/>
    <lineage>
        <taxon>Bacteria</taxon>
        <taxon>Pseudomonadati</taxon>
        <taxon>Pseudomonadota</taxon>
        <taxon>Gammaproteobacteria</taxon>
        <taxon>Pseudomonadales</taxon>
        <taxon>Pseudomonadaceae</taxon>
        <taxon>Pseudomonas</taxon>
    </lineage>
</organism>
<evidence type="ECO:0000313" key="7">
    <source>
        <dbReference type="EMBL" id="SDT41647.1"/>
    </source>
</evidence>
<dbReference type="EMBL" id="LT629762">
    <property type="protein sequence ID" value="SDT41647.1"/>
    <property type="molecule type" value="Genomic_DNA"/>
</dbReference>
<evidence type="ECO:0000256" key="4">
    <source>
        <dbReference type="PIRSR" id="PIRSR606118-50"/>
    </source>
</evidence>
<dbReference type="CDD" id="cd03767">
    <property type="entry name" value="SR_Res_par"/>
    <property type="match status" value="1"/>
</dbReference>
<dbReference type="PANTHER" id="PTHR30461:SF25">
    <property type="entry name" value="RESOLVASE-RELATED"/>
    <property type="match status" value="1"/>
</dbReference>
<dbReference type="PROSITE" id="PS00397">
    <property type="entry name" value="RECOMBINASES_1"/>
    <property type="match status" value="1"/>
</dbReference>
<evidence type="ECO:0000313" key="8">
    <source>
        <dbReference type="Proteomes" id="UP000198481"/>
    </source>
</evidence>
<evidence type="ECO:0000256" key="3">
    <source>
        <dbReference type="ARBA" id="ARBA00023172"/>
    </source>
</evidence>
<protein>
    <submittedName>
        <fullName evidence="7">Transcriptional regulator, RpiR family</fullName>
    </submittedName>
</protein>
<dbReference type="InterPro" id="IPR050639">
    <property type="entry name" value="SSR_resolvase"/>
</dbReference>
<evidence type="ECO:0000256" key="5">
    <source>
        <dbReference type="PROSITE-ProRule" id="PRU10137"/>
    </source>
</evidence>
<gene>
    <name evidence="7" type="ORF">SAMN05216222_4293</name>
</gene>